<organism evidence="1 2">
    <name type="scientific">Schistosoma mattheei</name>
    <dbReference type="NCBI Taxonomy" id="31246"/>
    <lineage>
        <taxon>Eukaryota</taxon>
        <taxon>Metazoa</taxon>
        <taxon>Spiralia</taxon>
        <taxon>Lophotrochozoa</taxon>
        <taxon>Platyhelminthes</taxon>
        <taxon>Trematoda</taxon>
        <taxon>Digenea</taxon>
        <taxon>Strigeidida</taxon>
        <taxon>Schistosomatoidea</taxon>
        <taxon>Schistosomatidae</taxon>
        <taxon>Schistosoma</taxon>
    </lineage>
</organism>
<accession>A0AA85BGB2</accession>
<dbReference type="AlphaFoldDB" id="A0AA85BGB2"/>
<dbReference type="WBParaSite" id="SMTH1_55890.3">
    <property type="protein sequence ID" value="SMTH1_55890.3"/>
    <property type="gene ID" value="SMTH1_55890"/>
</dbReference>
<sequence>MDKQNTNLVNMWNTDDVTKEIDHNLPDKHYALMTPEISRSEDPDPLHETMIKYTLNEPETIVPYHMSSTISYTPTKCYCTDQVQTIHCTEQQHQCNSNLINYSIPPGSIPEPIFVVKK</sequence>
<evidence type="ECO:0000313" key="2">
    <source>
        <dbReference type="WBParaSite" id="SMTH1_55890.3"/>
    </source>
</evidence>
<evidence type="ECO:0000313" key="1">
    <source>
        <dbReference type="Proteomes" id="UP000050791"/>
    </source>
</evidence>
<name>A0AA85BGB2_9TREM</name>
<reference evidence="2" key="1">
    <citation type="submission" date="2023-11" db="UniProtKB">
        <authorList>
            <consortium name="WormBaseParasite"/>
        </authorList>
    </citation>
    <scope>IDENTIFICATION</scope>
</reference>
<protein>
    <submittedName>
        <fullName evidence="2">Neuroglian</fullName>
    </submittedName>
</protein>
<dbReference type="Proteomes" id="UP000050791">
    <property type="component" value="Unassembled WGS sequence"/>
</dbReference>
<proteinExistence type="predicted"/>